<feature type="compositionally biased region" description="Low complexity" evidence="1">
    <location>
        <begin position="47"/>
        <end position="60"/>
    </location>
</feature>
<proteinExistence type="predicted"/>
<feature type="compositionally biased region" description="Basic and acidic residues" evidence="1">
    <location>
        <begin position="159"/>
        <end position="186"/>
    </location>
</feature>
<feature type="compositionally biased region" description="Basic and acidic residues" evidence="1">
    <location>
        <begin position="94"/>
        <end position="128"/>
    </location>
</feature>
<accession>A0A2Z5IQ38</accession>
<dbReference type="OrthoDB" id="402934at2"/>
<keyword evidence="3" id="KW-1185">Reference proteome</keyword>
<feature type="region of interest" description="Disordered" evidence="1">
    <location>
        <begin position="30"/>
        <end position="202"/>
    </location>
</feature>
<dbReference type="RefSeq" id="WP_114190781.1">
    <property type="nucleotide sequence ID" value="NZ_CP029295.1"/>
</dbReference>
<protein>
    <submittedName>
        <fullName evidence="2">Uncharacterized protein</fullName>
    </submittedName>
</protein>
<dbReference type="KEGG" id="mpho:DA803_00990"/>
<evidence type="ECO:0000256" key="1">
    <source>
        <dbReference type="SAM" id="MobiDB-lite"/>
    </source>
</evidence>
<name>A0A2Z5IQ38_9BACT</name>
<feature type="compositionally biased region" description="Basic and acidic residues" evidence="1">
    <location>
        <begin position="136"/>
        <end position="150"/>
    </location>
</feature>
<gene>
    <name evidence="2" type="ORF">DA803_00990</name>
</gene>
<feature type="compositionally biased region" description="Basic and acidic residues" evidence="1">
    <location>
        <begin position="36"/>
        <end position="46"/>
    </location>
</feature>
<evidence type="ECO:0000313" key="3">
    <source>
        <dbReference type="Proteomes" id="UP000252477"/>
    </source>
</evidence>
<dbReference type="AlphaFoldDB" id="A0A2Z5IQ38"/>
<dbReference type="PROSITE" id="PS51257">
    <property type="entry name" value="PROKAR_LIPOPROTEIN"/>
    <property type="match status" value="1"/>
</dbReference>
<dbReference type="Proteomes" id="UP000252477">
    <property type="component" value="Chromosome"/>
</dbReference>
<organism evidence="2 3">
    <name type="scientific">[Mycoplasma] phocae</name>
    <dbReference type="NCBI Taxonomy" id="142651"/>
    <lineage>
        <taxon>Bacteria</taxon>
        <taxon>Bacillati</taxon>
        <taxon>Mycoplasmatota</taxon>
        <taxon>Mycoplasmoidales</taxon>
        <taxon>Metamycoplasmataceae</taxon>
        <taxon>Metamycoplasma</taxon>
    </lineage>
</organism>
<evidence type="ECO:0000313" key="2">
    <source>
        <dbReference type="EMBL" id="AXE60667.1"/>
    </source>
</evidence>
<reference evidence="2 3" key="1">
    <citation type="submission" date="2018-05" db="EMBL/GenBank/DDBJ databases">
        <title>Annotation of the Mycoplasma phocidae genome.</title>
        <authorList>
            <person name="Brown D.R."/>
            <person name="Kutish G.F."/>
            <person name="Frasca S.Jr."/>
        </authorList>
    </citation>
    <scope>NUCLEOTIDE SEQUENCE [LARGE SCALE GENOMIC DNA]</scope>
    <source>
        <strain evidence="2 3">105</strain>
    </source>
</reference>
<dbReference type="EMBL" id="CP029295">
    <property type="protein sequence ID" value="AXE60667.1"/>
    <property type="molecule type" value="Genomic_DNA"/>
</dbReference>
<sequence length="679" mass="78243">MKKSKKILYILTPIVIALSSTVVVSCIIPNNSSKDLQPKPKSEKSNNDINNKNQDIISKSPMPNNNEIKNPDNLDDNTSNKDQIIKPNLPEVDNAEKNKENNMGDDTKNSFPMLDDKINKNDEEKDKTPPLNNEQQDDKKNINIDDKKSDLIPNPDNNISKKDVEEINKKPNIENDEKNNEKKQDELNTIPISPDQEENDTDKNKVLDPIVLDNEKINELITILNLNMNIPVSLNLDKFIKEKNEKIVINSLDILAFSDLTGDITISVEGMYDKHPFSLQKHKISGFKSVQEISKNNIKATINKNNLIGDKKTINDINLLKNEELINYIDIESNDVLINEFYKKGLLQIKSFNFDLSTKLVNFDFVYKYKVKRMNKDEKISSLPLSAFRILIQNIEIKDDDILNYILENEKINSSKINFSQYASIYEGRWQQDKKLLNYLFNSLNYEEFKNKYFNRNGELFIDINSVTSNDIDGILYLSYTVTYQNESDVAIRSKNVVLKIEGFPKILNDNRFKNYGKDFLIIGNISNPRYKKLLTNLYNEYGKKLSSSELEKLEIKEKNKVIRYFGFPSWSVLKLGANGYEIKNNSSWLFKYKGGDIIADTVKEDAILEDSITHEKILSLKGIIVEPLKIYNMKIENGRFDADFEYKITFIVSADTGIYSDNPQNIEVIDRTTVFLSI</sequence>